<evidence type="ECO:0000313" key="3">
    <source>
        <dbReference type="EMBL" id="CAG8718440.1"/>
    </source>
</evidence>
<name>A0A9N9I3J9_9GLOM</name>
<reference evidence="3" key="1">
    <citation type="submission" date="2021-06" db="EMBL/GenBank/DDBJ databases">
        <authorList>
            <person name="Kallberg Y."/>
            <person name="Tangrot J."/>
            <person name="Rosling A."/>
        </authorList>
    </citation>
    <scope>NUCLEOTIDE SEQUENCE</scope>
    <source>
        <strain evidence="3">MA453B</strain>
    </source>
</reference>
<evidence type="ECO:0000259" key="2">
    <source>
        <dbReference type="Pfam" id="PF12774"/>
    </source>
</evidence>
<comment type="similarity">
    <text evidence="1">Belongs to the dynein heavy chain family.</text>
</comment>
<organism evidence="3 4">
    <name type="scientific">Dentiscutata erythropus</name>
    <dbReference type="NCBI Taxonomy" id="1348616"/>
    <lineage>
        <taxon>Eukaryota</taxon>
        <taxon>Fungi</taxon>
        <taxon>Fungi incertae sedis</taxon>
        <taxon>Mucoromycota</taxon>
        <taxon>Glomeromycotina</taxon>
        <taxon>Glomeromycetes</taxon>
        <taxon>Diversisporales</taxon>
        <taxon>Gigasporaceae</taxon>
        <taxon>Dentiscutata</taxon>
    </lineage>
</organism>
<dbReference type="EMBL" id="CAJVPY010010394">
    <property type="protein sequence ID" value="CAG8718440.1"/>
    <property type="molecule type" value="Genomic_DNA"/>
</dbReference>
<evidence type="ECO:0000256" key="1">
    <source>
        <dbReference type="ARBA" id="ARBA00008887"/>
    </source>
</evidence>
<dbReference type="InterPro" id="IPR035699">
    <property type="entry name" value="AAA_6"/>
</dbReference>
<dbReference type="InterPro" id="IPR027417">
    <property type="entry name" value="P-loop_NTPase"/>
</dbReference>
<sequence>KLQLAMSNSLLTVPGVKNTQVDIDKLTTEIKNVCKEKHLLDSKVWLEKVLQLYQVQVTHHDLMMIGPSGSGKSMAWKVLLQALERVEGCRNVTYIIDPKSYV</sequence>
<keyword evidence="4" id="KW-1185">Reference proteome</keyword>
<accession>A0A9N9I3J9</accession>
<dbReference type="GO" id="GO:0007018">
    <property type="term" value="P:microtubule-based movement"/>
    <property type="evidence" value="ECO:0007669"/>
    <property type="project" value="InterPro"/>
</dbReference>
<dbReference type="PANTHER" id="PTHR46532">
    <property type="entry name" value="MALE FERTILITY FACTOR KL5"/>
    <property type="match status" value="1"/>
</dbReference>
<dbReference type="GO" id="GO:0045505">
    <property type="term" value="F:dynein intermediate chain binding"/>
    <property type="evidence" value="ECO:0007669"/>
    <property type="project" value="InterPro"/>
</dbReference>
<evidence type="ECO:0000313" key="4">
    <source>
        <dbReference type="Proteomes" id="UP000789405"/>
    </source>
</evidence>
<comment type="caution">
    <text evidence="3">The sequence shown here is derived from an EMBL/GenBank/DDBJ whole genome shotgun (WGS) entry which is preliminary data.</text>
</comment>
<dbReference type="AlphaFoldDB" id="A0A9N9I3J9"/>
<proteinExistence type="inferred from homology"/>
<feature type="non-terminal residue" evidence="3">
    <location>
        <position position="102"/>
    </location>
</feature>
<dbReference type="OrthoDB" id="447173at2759"/>
<dbReference type="Pfam" id="PF12774">
    <property type="entry name" value="AAA_6"/>
    <property type="match status" value="1"/>
</dbReference>
<dbReference type="GO" id="GO:0051959">
    <property type="term" value="F:dynein light intermediate chain binding"/>
    <property type="evidence" value="ECO:0007669"/>
    <property type="project" value="InterPro"/>
</dbReference>
<dbReference type="Proteomes" id="UP000789405">
    <property type="component" value="Unassembled WGS sequence"/>
</dbReference>
<dbReference type="SUPFAM" id="SSF52540">
    <property type="entry name" value="P-loop containing nucleoside triphosphate hydrolases"/>
    <property type="match status" value="1"/>
</dbReference>
<dbReference type="PANTHER" id="PTHR46532:SF4">
    <property type="entry name" value="AAA+ ATPASE DOMAIN-CONTAINING PROTEIN"/>
    <property type="match status" value="1"/>
</dbReference>
<feature type="domain" description="Dynein heavy chain hydrolytic ATP-binding dynein motor region" evidence="2">
    <location>
        <begin position="14"/>
        <end position="73"/>
    </location>
</feature>
<protein>
    <submittedName>
        <fullName evidence="3">23041_t:CDS:1</fullName>
    </submittedName>
</protein>
<dbReference type="InterPro" id="IPR026983">
    <property type="entry name" value="DHC"/>
</dbReference>
<dbReference type="GO" id="GO:0005524">
    <property type="term" value="F:ATP binding"/>
    <property type="evidence" value="ECO:0007669"/>
    <property type="project" value="InterPro"/>
</dbReference>
<dbReference type="Gene3D" id="3.40.50.300">
    <property type="entry name" value="P-loop containing nucleotide triphosphate hydrolases"/>
    <property type="match status" value="1"/>
</dbReference>
<dbReference type="GO" id="GO:0005858">
    <property type="term" value="C:axonemal dynein complex"/>
    <property type="evidence" value="ECO:0007669"/>
    <property type="project" value="TreeGrafter"/>
</dbReference>
<gene>
    <name evidence="3" type="ORF">DERYTH_LOCUS14126</name>
</gene>